<name>A0A512M5Q6_9BACT</name>
<keyword evidence="2" id="KW-1185">Reference proteome</keyword>
<sequence>MFLLLATPGPAVAQLKKVPFMIGNYKVVNTLRVSRQEFEFSIEADITNLGADAPRVVGTVTSTSLDTAIVVRTLAFGDVPAGTTKTSLGTFAIRQNRLVAFNPSVLRWQFTVNSQEFKVAIASPLDGMLANTSVVHVTGTTSSPATTVNVNLTPAVVTGNSFSADVPLTEGANTLTAVATNPLGLVATTSVNVSRDTEKPRVGINAPLENSVTTKSSVTVTGIFSDTVIGTVNSEQGTVVVNGVPALVANRTFIASNVPLTPGLNTLTVTGTDRAGNVGTATTTLTYEAGMVSRIQAFSGDNQSAVIGALLAQPLVVLVTDEQGAPVPNTEVIFKVTQNDGELTGGGRTARSIIVNTDGAGKAQASFQLGSRVGVGNNEVQATAVGFQGPAVFIASSAPAPAGLIVLDSGNRQAGVPNQPLPKPFVAIVVDAGYNRLANTPVIFSVIKGNGTLGGLPVRTVMTDSDGRALVTLKLGPDEGVENNVIEATFPGSSRPPVAFLASGVLPGDAMQTSISGVVLDNSDVPVPGATITVVGTGLTAQSDAQGLFMLKPAPVGTVRLVVDGTTVLRPGSWVTLDYTLTTVAGHDNTIGMPVRLLQIDTSTAVGVGLNYGGTITLPEYPGFSLTLAPGSVTFPGGSKVGSVTATVVHLDKTPEVPNFGQQPRFIISINPKQCLFNPPAKLCLPNVDGLQPGQKTEMYSFDTDLASFVAIGTGTVSSDGMQICSDPGVGVIKGGWHCGGNPSVSGNAGTCPPCQKCEGNGCVADPGKNGQMPPDNKCVTCKNGAQVPITLQPGHEASITASMPNETIGKVNDELKKLKKIGINVAFTAPDNITLTGNEEQCCDPKMGLGMKRELSGNADLGSLTIEGKLWPPGPIPQFGPKKVDFKGFASVEIEGELDVGVFIGGTIGASGQVGFRRECPSQASPDGKSCFFGTLRARLTPRLSARAGGSLQVTTNCFICDEFKFAASASILFGDLTLPINIAQIGYNLKDCNEGLSGGILSVQPLSAKVGVKFSGSYETGGAKSQVDYSADFLSIEVSSEDPYVTIKTIF</sequence>
<dbReference type="RefSeq" id="WP_146849667.1">
    <property type="nucleotide sequence ID" value="NZ_BKAG01000007.1"/>
</dbReference>
<dbReference type="Gene3D" id="2.60.40.1120">
    <property type="entry name" value="Carboxypeptidase-like, regulatory domain"/>
    <property type="match status" value="2"/>
</dbReference>
<evidence type="ECO:0000313" key="2">
    <source>
        <dbReference type="Proteomes" id="UP000321577"/>
    </source>
</evidence>
<dbReference type="Gene3D" id="2.60.40.10">
    <property type="entry name" value="Immunoglobulins"/>
    <property type="match status" value="2"/>
</dbReference>
<dbReference type="InterPro" id="IPR013783">
    <property type="entry name" value="Ig-like_fold"/>
</dbReference>
<dbReference type="InterPro" id="IPR008964">
    <property type="entry name" value="Invasin/intimin_cell_adhesion"/>
</dbReference>
<evidence type="ECO:0000313" key="1">
    <source>
        <dbReference type="EMBL" id="GEP42062.1"/>
    </source>
</evidence>
<protein>
    <recommendedName>
        <fullName evidence="3">Big-1 domain-containing protein</fullName>
    </recommendedName>
</protein>
<dbReference type="OrthoDB" id="232855at2"/>
<proteinExistence type="predicted"/>
<dbReference type="InterPro" id="IPR008969">
    <property type="entry name" value="CarboxyPept-like_regulatory"/>
</dbReference>
<evidence type="ECO:0008006" key="3">
    <source>
        <dbReference type="Google" id="ProtNLM"/>
    </source>
</evidence>
<comment type="caution">
    <text evidence="1">The sequence shown here is derived from an EMBL/GenBank/DDBJ whole genome shotgun (WGS) entry which is preliminary data.</text>
</comment>
<dbReference type="Pfam" id="PF13620">
    <property type="entry name" value="CarboxypepD_reg"/>
    <property type="match status" value="1"/>
</dbReference>
<dbReference type="SUPFAM" id="SSF49464">
    <property type="entry name" value="Carboxypeptidase regulatory domain-like"/>
    <property type="match status" value="1"/>
</dbReference>
<reference evidence="1 2" key="1">
    <citation type="submission" date="2019-07" db="EMBL/GenBank/DDBJ databases">
        <title>Whole genome shotgun sequence of Brevifollis gellanilyticus NBRC 108608.</title>
        <authorList>
            <person name="Hosoyama A."/>
            <person name="Uohara A."/>
            <person name="Ohji S."/>
            <person name="Ichikawa N."/>
        </authorList>
    </citation>
    <scope>NUCLEOTIDE SEQUENCE [LARGE SCALE GENOMIC DNA]</scope>
    <source>
        <strain evidence="1 2">NBRC 108608</strain>
    </source>
</reference>
<dbReference type="EMBL" id="BKAG01000007">
    <property type="protein sequence ID" value="GEP42062.1"/>
    <property type="molecule type" value="Genomic_DNA"/>
</dbReference>
<organism evidence="1 2">
    <name type="scientific">Brevifollis gellanilyticus</name>
    <dbReference type="NCBI Taxonomy" id="748831"/>
    <lineage>
        <taxon>Bacteria</taxon>
        <taxon>Pseudomonadati</taxon>
        <taxon>Verrucomicrobiota</taxon>
        <taxon>Verrucomicrobiia</taxon>
        <taxon>Verrucomicrobiales</taxon>
        <taxon>Verrucomicrobiaceae</taxon>
    </lineage>
</organism>
<dbReference type="Proteomes" id="UP000321577">
    <property type="component" value="Unassembled WGS sequence"/>
</dbReference>
<gene>
    <name evidence="1" type="ORF">BGE01nite_13530</name>
</gene>
<dbReference type="AlphaFoldDB" id="A0A512M5Q6"/>
<accession>A0A512M5Q6</accession>
<dbReference type="SUPFAM" id="SSF49373">
    <property type="entry name" value="Invasin/intimin cell-adhesion fragments"/>
    <property type="match status" value="2"/>
</dbReference>